<name>A0AAJ0MM72_9PEZI</name>
<accession>A0AAJ0MM72</accession>
<dbReference type="AlphaFoldDB" id="A0AAJ0MM72"/>
<evidence type="ECO:0000256" key="1">
    <source>
        <dbReference type="SAM" id="MobiDB-lite"/>
    </source>
</evidence>
<organism evidence="3 4">
    <name type="scientific">Neurospora hispaniola</name>
    <dbReference type="NCBI Taxonomy" id="588809"/>
    <lineage>
        <taxon>Eukaryota</taxon>
        <taxon>Fungi</taxon>
        <taxon>Dikarya</taxon>
        <taxon>Ascomycota</taxon>
        <taxon>Pezizomycotina</taxon>
        <taxon>Sordariomycetes</taxon>
        <taxon>Sordariomycetidae</taxon>
        <taxon>Sordariales</taxon>
        <taxon>Sordariaceae</taxon>
        <taxon>Neurospora</taxon>
    </lineage>
</organism>
<proteinExistence type="predicted"/>
<protein>
    <submittedName>
        <fullName evidence="3">Uncharacterized protein</fullName>
    </submittedName>
</protein>
<keyword evidence="2" id="KW-0812">Transmembrane</keyword>
<dbReference type="EMBL" id="JAULSX010000010">
    <property type="protein sequence ID" value="KAK3485479.1"/>
    <property type="molecule type" value="Genomic_DNA"/>
</dbReference>
<sequence length="78" mass="8368">MLSTLVLVGDFAIVYTIGMMRLLFELFLYLVTGKTTLLQRDSSSGFESSSNNGSNNSSLSSNNNGSALIRTIKISRGG</sequence>
<dbReference type="Proteomes" id="UP001285908">
    <property type="component" value="Unassembled WGS sequence"/>
</dbReference>
<keyword evidence="2" id="KW-1133">Transmembrane helix</keyword>
<comment type="caution">
    <text evidence="3">The sequence shown here is derived from an EMBL/GenBank/DDBJ whole genome shotgun (WGS) entry which is preliminary data.</text>
</comment>
<evidence type="ECO:0000313" key="4">
    <source>
        <dbReference type="Proteomes" id="UP001285908"/>
    </source>
</evidence>
<feature type="region of interest" description="Disordered" evidence="1">
    <location>
        <begin position="41"/>
        <end position="64"/>
    </location>
</feature>
<feature type="compositionally biased region" description="Low complexity" evidence="1">
    <location>
        <begin position="42"/>
        <end position="64"/>
    </location>
</feature>
<dbReference type="RefSeq" id="XP_062688383.1">
    <property type="nucleotide sequence ID" value="XM_062840412.1"/>
</dbReference>
<keyword evidence="4" id="KW-1185">Reference proteome</keyword>
<evidence type="ECO:0000256" key="2">
    <source>
        <dbReference type="SAM" id="Phobius"/>
    </source>
</evidence>
<keyword evidence="2" id="KW-0472">Membrane</keyword>
<reference evidence="3 4" key="1">
    <citation type="journal article" date="2023" name="Mol. Phylogenet. Evol.">
        <title>Genome-scale phylogeny and comparative genomics of the fungal order Sordariales.</title>
        <authorList>
            <person name="Hensen N."/>
            <person name="Bonometti L."/>
            <person name="Westerberg I."/>
            <person name="Brannstrom I.O."/>
            <person name="Guillou S."/>
            <person name="Cros-Aarteil S."/>
            <person name="Calhoun S."/>
            <person name="Haridas S."/>
            <person name="Kuo A."/>
            <person name="Mondo S."/>
            <person name="Pangilinan J."/>
            <person name="Riley R."/>
            <person name="LaButti K."/>
            <person name="Andreopoulos B."/>
            <person name="Lipzen A."/>
            <person name="Chen C."/>
            <person name="Yan M."/>
            <person name="Daum C."/>
            <person name="Ng V."/>
            <person name="Clum A."/>
            <person name="Steindorff A."/>
            <person name="Ohm R.A."/>
            <person name="Martin F."/>
            <person name="Silar P."/>
            <person name="Natvig D.O."/>
            <person name="Lalanne C."/>
            <person name="Gautier V."/>
            <person name="Ament-Velasquez S.L."/>
            <person name="Kruys A."/>
            <person name="Hutchinson M.I."/>
            <person name="Powell A.J."/>
            <person name="Barry K."/>
            <person name="Miller A.N."/>
            <person name="Grigoriev I.V."/>
            <person name="Debuchy R."/>
            <person name="Gladieux P."/>
            <person name="Hiltunen Thoren M."/>
            <person name="Johannesson H."/>
        </authorList>
    </citation>
    <scope>NUCLEOTIDE SEQUENCE [LARGE SCALE GENOMIC DNA]</scope>
    <source>
        <strain evidence="3 4">FGSC 10403</strain>
    </source>
</reference>
<gene>
    <name evidence="3" type="ORF">B0T23DRAFT_433063</name>
</gene>
<dbReference type="GeneID" id="87878034"/>
<evidence type="ECO:0000313" key="3">
    <source>
        <dbReference type="EMBL" id="KAK3485479.1"/>
    </source>
</evidence>
<feature type="transmembrane region" description="Helical" evidence="2">
    <location>
        <begin position="12"/>
        <end position="31"/>
    </location>
</feature>